<feature type="compositionally biased region" description="Acidic residues" evidence="1">
    <location>
        <begin position="1"/>
        <end position="15"/>
    </location>
</feature>
<dbReference type="Proteomes" id="UP001054945">
    <property type="component" value="Unassembled WGS sequence"/>
</dbReference>
<feature type="region of interest" description="Disordered" evidence="1">
    <location>
        <begin position="1"/>
        <end position="76"/>
    </location>
</feature>
<accession>A0AAV4YCM2</accession>
<keyword evidence="3" id="KW-1185">Reference proteome</keyword>
<comment type="caution">
    <text evidence="2">The sequence shown here is derived from an EMBL/GenBank/DDBJ whole genome shotgun (WGS) entry which is preliminary data.</text>
</comment>
<proteinExistence type="predicted"/>
<sequence>MSGEGEDAVDNDIESESQQTNSSKARPYLPRAATKPIPEISETDVTHKAHKRDSSPVDCAVKQAVPLKPATTSSGLKTRRPWELWSVEDKNAFLKPSVNMEKT</sequence>
<protein>
    <submittedName>
        <fullName evidence="2">Uncharacterized protein</fullName>
    </submittedName>
</protein>
<dbReference type="EMBL" id="BPLR01001705">
    <property type="protein sequence ID" value="GIZ04229.1"/>
    <property type="molecule type" value="Genomic_DNA"/>
</dbReference>
<evidence type="ECO:0000313" key="3">
    <source>
        <dbReference type="Proteomes" id="UP001054945"/>
    </source>
</evidence>
<feature type="compositionally biased region" description="Basic and acidic residues" evidence="1">
    <location>
        <begin position="44"/>
        <end position="55"/>
    </location>
</feature>
<dbReference type="AlphaFoldDB" id="A0AAV4YCM2"/>
<reference evidence="2 3" key="1">
    <citation type="submission" date="2021-06" db="EMBL/GenBank/DDBJ databases">
        <title>Caerostris extrusa draft genome.</title>
        <authorList>
            <person name="Kono N."/>
            <person name="Arakawa K."/>
        </authorList>
    </citation>
    <scope>NUCLEOTIDE SEQUENCE [LARGE SCALE GENOMIC DNA]</scope>
</reference>
<name>A0AAV4YCM2_CAEEX</name>
<evidence type="ECO:0000313" key="2">
    <source>
        <dbReference type="EMBL" id="GIZ04229.1"/>
    </source>
</evidence>
<organism evidence="2 3">
    <name type="scientific">Caerostris extrusa</name>
    <name type="common">Bark spider</name>
    <name type="synonym">Caerostris bankana</name>
    <dbReference type="NCBI Taxonomy" id="172846"/>
    <lineage>
        <taxon>Eukaryota</taxon>
        <taxon>Metazoa</taxon>
        <taxon>Ecdysozoa</taxon>
        <taxon>Arthropoda</taxon>
        <taxon>Chelicerata</taxon>
        <taxon>Arachnida</taxon>
        <taxon>Araneae</taxon>
        <taxon>Araneomorphae</taxon>
        <taxon>Entelegynae</taxon>
        <taxon>Araneoidea</taxon>
        <taxon>Araneidae</taxon>
        <taxon>Caerostris</taxon>
    </lineage>
</organism>
<evidence type="ECO:0000256" key="1">
    <source>
        <dbReference type="SAM" id="MobiDB-lite"/>
    </source>
</evidence>
<gene>
    <name evidence="2" type="ORF">CEXT_408011</name>
</gene>